<evidence type="ECO:0000256" key="13">
    <source>
        <dbReference type="ARBA" id="ARBA00047469"/>
    </source>
</evidence>
<evidence type="ECO:0000256" key="4">
    <source>
        <dbReference type="ARBA" id="ARBA00022598"/>
    </source>
</evidence>
<evidence type="ECO:0000256" key="12">
    <source>
        <dbReference type="ARBA" id="ARBA00023180"/>
    </source>
</evidence>
<keyword evidence="6" id="KW-0808">Transferase</keyword>
<evidence type="ECO:0000256" key="1">
    <source>
        <dbReference type="ARBA" id="ARBA00004606"/>
    </source>
</evidence>
<feature type="domain" description="Aminoacyl-tRNA synthetase class Ia" evidence="14">
    <location>
        <begin position="609"/>
        <end position="639"/>
    </location>
</feature>
<dbReference type="CDD" id="cd00812">
    <property type="entry name" value="LeuRS_core"/>
    <property type="match status" value="1"/>
</dbReference>
<comment type="caution">
    <text evidence="18">The sequence shown here is derived from an EMBL/GenBank/DDBJ whole genome shotgun (WGS) entry which is preliminary data.</text>
</comment>
<accession>A0ABS8RTR2</accession>
<evidence type="ECO:0000313" key="19">
    <source>
        <dbReference type="Proteomes" id="UP000823775"/>
    </source>
</evidence>
<proteinExistence type="inferred from homology"/>
<dbReference type="CDD" id="cd07958">
    <property type="entry name" value="Anticodon_Ia_Leu_BEm"/>
    <property type="match status" value="1"/>
</dbReference>
<comment type="subcellular location">
    <subcellularLocation>
        <location evidence="1">Membrane</location>
        <topology evidence="1">Single-pass type II membrane protein</topology>
    </subcellularLocation>
</comment>
<evidence type="ECO:0000256" key="8">
    <source>
        <dbReference type="ARBA" id="ARBA00022840"/>
    </source>
</evidence>
<dbReference type="Gene3D" id="3.90.740.10">
    <property type="entry name" value="Valyl/Leucyl/Isoleucyl-tRNA synthetase, editing domain"/>
    <property type="match status" value="1"/>
</dbReference>
<dbReference type="Pfam" id="PF02485">
    <property type="entry name" value="Branch"/>
    <property type="match status" value="2"/>
</dbReference>
<evidence type="ECO:0000256" key="6">
    <source>
        <dbReference type="ARBA" id="ARBA00022679"/>
    </source>
</evidence>
<evidence type="ECO:0000259" key="16">
    <source>
        <dbReference type="Pfam" id="PF09334"/>
    </source>
</evidence>
<keyword evidence="12" id="KW-0325">Glycoprotein</keyword>
<keyword evidence="11" id="KW-0030">Aminoacyl-tRNA synthetase</keyword>
<dbReference type="InterPro" id="IPR009008">
    <property type="entry name" value="Val/Leu/Ile-tRNA-synth_edit"/>
</dbReference>
<organism evidence="18 19">
    <name type="scientific">Datura stramonium</name>
    <name type="common">Jimsonweed</name>
    <name type="synonym">Common thornapple</name>
    <dbReference type="NCBI Taxonomy" id="4076"/>
    <lineage>
        <taxon>Eukaryota</taxon>
        <taxon>Viridiplantae</taxon>
        <taxon>Streptophyta</taxon>
        <taxon>Embryophyta</taxon>
        <taxon>Tracheophyta</taxon>
        <taxon>Spermatophyta</taxon>
        <taxon>Magnoliopsida</taxon>
        <taxon>eudicotyledons</taxon>
        <taxon>Gunneridae</taxon>
        <taxon>Pentapetalae</taxon>
        <taxon>asterids</taxon>
        <taxon>lamiids</taxon>
        <taxon>Solanales</taxon>
        <taxon>Solanaceae</taxon>
        <taxon>Solanoideae</taxon>
        <taxon>Datureae</taxon>
        <taxon>Datura</taxon>
    </lineage>
</organism>
<protein>
    <recommendedName>
        <fullName evidence="3">leucine--tRNA ligase</fullName>
        <ecNumber evidence="3">6.1.1.4</ecNumber>
    </recommendedName>
</protein>
<keyword evidence="10" id="KW-0472">Membrane</keyword>
<evidence type="ECO:0000256" key="11">
    <source>
        <dbReference type="ARBA" id="ARBA00023146"/>
    </source>
</evidence>
<evidence type="ECO:0000259" key="14">
    <source>
        <dbReference type="Pfam" id="PF00133"/>
    </source>
</evidence>
<evidence type="ECO:0000313" key="18">
    <source>
        <dbReference type="EMBL" id="MCD7450107.1"/>
    </source>
</evidence>
<dbReference type="EC" id="6.1.1.4" evidence="3"/>
<dbReference type="InterPro" id="IPR014729">
    <property type="entry name" value="Rossmann-like_a/b/a_fold"/>
</dbReference>
<dbReference type="Pfam" id="PF13603">
    <property type="entry name" value="tRNA-synt_1_2"/>
    <property type="match status" value="1"/>
</dbReference>
<evidence type="ECO:0000256" key="10">
    <source>
        <dbReference type="ARBA" id="ARBA00023136"/>
    </source>
</evidence>
<sequence length="1227" mass="140349">MFPLHEDLGAGLHVGHPLGYTATDILARFKRMQGFNVLHPMGWDAFGLPAEQYAIDTGTHPKIATLRNISRFRSQLKSIGFSYDWDREISTTEPDYYKWTQWIFLQLLKRGLAYQAEVPVNWCPALGTVLANEEVVDGVSERGGHPVIRKPMRQWMLRITAYADRLLEDLDDLDWPESIKEMQRNWIGRSEGAELDFVVINGNGQEEEKRITVYTTRPDTIFGATYLVLAPEHPFLSSLLSEAQSKHVEEYRELAFRKSDLERTELQKEKTGVFTGCYAKNPANGQAVPIWVADYVLGSYGTGAIMAVPAHDTRDFEFAMKYTIPISWVVRPEDSDFGNFERPYSGEGLMINSSCSESGLDINGLPSKEAASRVIQWLEKSGNGKKKVNYKLRDWLFARQRYWGEPIPVMFLDDTGEGIPVPETELPLTLPELDDFTPTGTGEPPLSKADSWVLTKDPLSGKPARRETNTMPQWAGSCWYYLRFMDPKNSNALVDKAQEQYWGPVDVYVGGAEHAVLHLLYARFWHKVLYDIGVVSTKEPFKCVINQGIILGEVQYTACKDDEGNLISADTVDELAEYKQERIPEDKVMKSGDLFVLKDNPNIRLIARAHKMSKSRGNVINPDDVVLEYGADSLRLYEMFMGPLRDSKTWNTSGIDGVHRFLARSWRLVVGSASPTGSYPDGTVTVDEKPSIEQLRSLHRCIDKVTEEIEGTRFNTGISAMMEFINAAYKWDKLPRSIIEAFVLLLSPYAPHMAEELWSRLGHSNSLAYEPFPKADAAYLKESNVVLPVQINGKTRGTIQVEETCTEEEAFRLASLDIKLSKFLDGKSIRKRIYVQGKILNIVIDMQKKTKHLVSSLKCFSLSLAPFNRHLFNEEKEEEEEERFIPMTKEVSGDDRRNVCEKRAVVVVEAADLDLLIIGQPQRVAFLFLVRRNLPLDFLWGSFFENADAGNFSIYVHSEPGFMFDESTTRSSFFYNRQLTNSVKEMYLIEFVCRDLVGCIRQRFVLLSDSCVPLYNFSFIYNYLMKATPRGALWTVFLIKGWPLLAQRCHLYTNEQMAKRVTGSTRKWWQMMMPCFQSSRCSEFISCALPSLNFTYMFTWILPIRLNTLCMLDKRWCLRFVRVLSRDLNLAETSTAGSSKGKKNMQHPLMCRPWLCADVLLSWLLSLSPIPLPLDKHQKQHNCIPDEHYVQTLLAMHSFEGELERRTITYHSGMNLRQIWRKRVGIP</sequence>
<evidence type="ECO:0000256" key="5">
    <source>
        <dbReference type="ARBA" id="ARBA00022676"/>
    </source>
</evidence>
<dbReference type="InterPro" id="IPR015413">
    <property type="entry name" value="Methionyl/Leucyl_tRNA_Synth"/>
</dbReference>
<dbReference type="Gene3D" id="1.10.730.10">
    <property type="entry name" value="Isoleucyl-tRNA Synthetase, Domain 1"/>
    <property type="match status" value="1"/>
</dbReference>
<dbReference type="InterPro" id="IPR002302">
    <property type="entry name" value="Leu-tRNA-ligase"/>
</dbReference>
<comment type="catalytic activity">
    <reaction evidence="13">
        <text>tRNA(Leu) + L-leucine + ATP = L-leucyl-tRNA(Leu) + AMP + diphosphate</text>
        <dbReference type="Rhea" id="RHEA:11688"/>
        <dbReference type="Rhea" id="RHEA-COMP:9613"/>
        <dbReference type="Rhea" id="RHEA-COMP:9622"/>
        <dbReference type="ChEBI" id="CHEBI:30616"/>
        <dbReference type="ChEBI" id="CHEBI:33019"/>
        <dbReference type="ChEBI" id="CHEBI:57427"/>
        <dbReference type="ChEBI" id="CHEBI:78442"/>
        <dbReference type="ChEBI" id="CHEBI:78494"/>
        <dbReference type="ChEBI" id="CHEBI:456215"/>
        <dbReference type="EC" id="6.1.1.4"/>
    </reaction>
</comment>
<keyword evidence="4" id="KW-0436">Ligase</keyword>
<evidence type="ECO:0000259" key="17">
    <source>
        <dbReference type="Pfam" id="PF13603"/>
    </source>
</evidence>
<evidence type="ECO:0000256" key="2">
    <source>
        <dbReference type="ARBA" id="ARBA00005594"/>
    </source>
</evidence>
<dbReference type="SUPFAM" id="SSF52374">
    <property type="entry name" value="Nucleotidylyl transferase"/>
    <property type="match status" value="1"/>
</dbReference>
<feature type="domain" description="Methionyl/Leucyl tRNA synthetase" evidence="16">
    <location>
        <begin position="12"/>
        <end position="135"/>
    </location>
</feature>
<evidence type="ECO:0000256" key="7">
    <source>
        <dbReference type="ARBA" id="ARBA00022741"/>
    </source>
</evidence>
<comment type="similarity">
    <text evidence="2">Belongs to the class-I aminoacyl-tRNA synthetase family.</text>
</comment>
<dbReference type="Pfam" id="PF09334">
    <property type="entry name" value="tRNA-synt_1g"/>
    <property type="match status" value="1"/>
</dbReference>
<dbReference type="InterPro" id="IPR003406">
    <property type="entry name" value="Glyco_trans_14"/>
</dbReference>
<dbReference type="Pfam" id="PF00133">
    <property type="entry name" value="tRNA-synt_1"/>
    <property type="match status" value="2"/>
</dbReference>
<dbReference type="Pfam" id="PF08264">
    <property type="entry name" value="Anticodon_1"/>
    <property type="match status" value="1"/>
</dbReference>
<dbReference type="HAMAP" id="MF_00049_B">
    <property type="entry name" value="Leu_tRNA_synth_B"/>
    <property type="match status" value="1"/>
</dbReference>
<dbReference type="SUPFAM" id="SSF50677">
    <property type="entry name" value="ValRS/IleRS/LeuRS editing domain"/>
    <property type="match status" value="1"/>
</dbReference>
<dbReference type="PANTHER" id="PTHR43740">
    <property type="entry name" value="LEUCYL-TRNA SYNTHETASE"/>
    <property type="match status" value="1"/>
</dbReference>
<dbReference type="InterPro" id="IPR025709">
    <property type="entry name" value="Leu_tRNA-synth_edit"/>
</dbReference>
<dbReference type="PANTHER" id="PTHR43740:SF2">
    <property type="entry name" value="LEUCINE--TRNA LIGASE, MITOCHONDRIAL"/>
    <property type="match status" value="1"/>
</dbReference>
<dbReference type="SUPFAM" id="SSF47323">
    <property type="entry name" value="Anticodon-binding domain of a subclass of class I aminoacyl-tRNA synthetases"/>
    <property type="match status" value="1"/>
</dbReference>
<dbReference type="Proteomes" id="UP000823775">
    <property type="component" value="Unassembled WGS sequence"/>
</dbReference>
<keyword evidence="8" id="KW-0067">ATP-binding</keyword>
<feature type="domain" description="Leucyl-tRNA synthetase editing" evidence="17">
    <location>
        <begin position="184"/>
        <end position="379"/>
    </location>
</feature>
<keyword evidence="9" id="KW-0648">Protein biosynthesis</keyword>
<keyword evidence="19" id="KW-1185">Reference proteome</keyword>
<gene>
    <name evidence="18" type="ORF">HAX54_003525</name>
</gene>
<dbReference type="Gene3D" id="3.40.50.620">
    <property type="entry name" value="HUPs"/>
    <property type="match status" value="2"/>
</dbReference>
<dbReference type="InterPro" id="IPR013155">
    <property type="entry name" value="M/V/L/I-tRNA-synth_anticd-bd"/>
</dbReference>
<dbReference type="InterPro" id="IPR002300">
    <property type="entry name" value="aa-tRNA-synth_Ia"/>
</dbReference>
<dbReference type="EMBL" id="JACEIK010000116">
    <property type="protein sequence ID" value="MCD7450107.1"/>
    <property type="molecule type" value="Genomic_DNA"/>
</dbReference>
<dbReference type="PRINTS" id="PR00985">
    <property type="entry name" value="TRNASYNTHLEU"/>
</dbReference>
<feature type="domain" description="Methionyl/Valyl/Leucyl/Isoleucyl-tRNA synthetase anticodon-binding" evidence="15">
    <location>
        <begin position="695"/>
        <end position="802"/>
    </location>
</feature>
<keyword evidence="5" id="KW-0328">Glycosyltransferase</keyword>
<evidence type="ECO:0000256" key="9">
    <source>
        <dbReference type="ARBA" id="ARBA00022917"/>
    </source>
</evidence>
<name>A0ABS8RTR2_DATST</name>
<dbReference type="NCBIfam" id="TIGR00396">
    <property type="entry name" value="leuS_bact"/>
    <property type="match status" value="1"/>
</dbReference>
<evidence type="ECO:0000259" key="15">
    <source>
        <dbReference type="Pfam" id="PF08264"/>
    </source>
</evidence>
<feature type="domain" description="Aminoacyl-tRNA synthetase class Ia" evidence="14">
    <location>
        <begin position="391"/>
        <end position="553"/>
    </location>
</feature>
<reference evidence="18 19" key="1">
    <citation type="journal article" date="2021" name="BMC Genomics">
        <title>Datura genome reveals duplications of psychoactive alkaloid biosynthetic genes and high mutation rate following tissue culture.</title>
        <authorList>
            <person name="Rajewski A."/>
            <person name="Carter-House D."/>
            <person name="Stajich J."/>
            <person name="Litt A."/>
        </authorList>
    </citation>
    <scope>NUCLEOTIDE SEQUENCE [LARGE SCALE GENOMIC DNA]</scope>
    <source>
        <strain evidence="18">AR-01</strain>
    </source>
</reference>
<keyword evidence="7" id="KW-0547">Nucleotide-binding</keyword>
<dbReference type="InterPro" id="IPR009080">
    <property type="entry name" value="tRNAsynth_Ia_anticodon-bd"/>
</dbReference>
<evidence type="ECO:0000256" key="3">
    <source>
        <dbReference type="ARBA" id="ARBA00013164"/>
    </source>
</evidence>